<organism evidence="2 3">
    <name type="scientific">Gnomoniopsis smithogilvyi</name>
    <dbReference type="NCBI Taxonomy" id="1191159"/>
    <lineage>
        <taxon>Eukaryota</taxon>
        <taxon>Fungi</taxon>
        <taxon>Dikarya</taxon>
        <taxon>Ascomycota</taxon>
        <taxon>Pezizomycotina</taxon>
        <taxon>Sordariomycetes</taxon>
        <taxon>Sordariomycetidae</taxon>
        <taxon>Diaporthales</taxon>
        <taxon>Gnomoniaceae</taxon>
        <taxon>Gnomoniopsis</taxon>
    </lineage>
</organism>
<protein>
    <submittedName>
        <fullName evidence="2">Uncharacterized protein</fullName>
    </submittedName>
</protein>
<dbReference type="OrthoDB" id="3438628at2759"/>
<evidence type="ECO:0000313" key="2">
    <source>
        <dbReference type="EMBL" id="KAJ4391748.1"/>
    </source>
</evidence>
<feature type="region of interest" description="Disordered" evidence="1">
    <location>
        <begin position="214"/>
        <end position="269"/>
    </location>
</feature>
<name>A0A9W8YUL4_9PEZI</name>
<dbReference type="EMBL" id="JAPEVB010000003">
    <property type="protein sequence ID" value="KAJ4391748.1"/>
    <property type="molecule type" value="Genomic_DNA"/>
</dbReference>
<keyword evidence="3" id="KW-1185">Reference proteome</keyword>
<comment type="caution">
    <text evidence="2">The sequence shown here is derived from an EMBL/GenBank/DDBJ whole genome shotgun (WGS) entry which is preliminary data.</text>
</comment>
<feature type="compositionally biased region" description="Basic and acidic residues" evidence="1">
    <location>
        <begin position="160"/>
        <end position="186"/>
    </location>
</feature>
<feature type="compositionally biased region" description="Polar residues" evidence="1">
    <location>
        <begin position="8"/>
        <end position="22"/>
    </location>
</feature>
<feature type="region of interest" description="Disordered" evidence="1">
    <location>
        <begin position="1"/>
        <end position="22"/>
    </location>
</feature>
<dbReference type="AlphaFoldDB" id="A0A9W8YUL4"/>
<feature type="region of interest" description="Disordered" evidence="1">
    <location>
        <begin position="160"/>
        <end position="187"/>
    </location>
</feature>
<feature type="region of interest" description="Disordered" evidence="1">
    <location>
        <begin position="329"/>
        <end position="371"/>
    </location>
</feature>
<feature type="compositionally biased region" description="Polar residues" evidence="1">
    <location>
        <begin position="249"/>
        <end position="260"/>
    </location>
</feature>
<sequence>MASRSDPGPSSQSPTRSMSPTVFSASDTSSEYKWNSFEIRTLICLIIKGAHYDSKGPVDPMDFADMLNKALNPVKATTERSKALFDRDIPVDDVQKMLRRILAKKSHAIDVVLRDPAVAITKRQVNAFMRQLDFDGGENEWLDEHRREKVMVERAEMRRQLEKRTEGRPMSQERWEHGQERLRDVQSPRAQRLLSNWGIGRTFFEGELFQHRGRWNQTDRTSHATGSEPVRGRSSTRHDHPLSPGEITDVSSATTYNGPNKGQGYDDPFSTYNSYSKTGASVWDNTVQTPAWGTPGHTLRHLATTPNPPVGGWISGFAQPVPNPQLDGGYDKSYGYAPTPSITGGAAGSASATQPDASKITSNEVYKSKSG</sequence>
<feature type="compositionally biased region" description="Polar residues" evidence="1">
    <location>
        <begin position="353"/>
        <end position="371"/>
    </location>
</feature>
<dbReference type="Proteomes" id="UP001140453">
    <property type="component" value="Unassembled WGS sequence"/>
</dbReference>
<evidence type="ECO:0000256" key="1">
    <source>
        <dbReference type="SAM" id="MobiDB-lite"/>
    </source>
</evidence>
<accession>A0A9W8YUL4</accession>
<feature type="compositionally biased region" description="Polar residues" evidence="1">
    <location>
        <begin position="215"/>
        <end position="225"/>
    </location>
</feature>
<evidence type="ECO:0000313" key="3">
    <source>
        <dbReference type="Proteomes" id="UP001140453"/>
    </source>
</evidence>
<proteinExistence type="predicted"/>
<gene>
    <name evidence="2" type="ORF">N0V93_005368</name>
</gene>
<reference evidence="2" key="1">
    <citation type="submission" date="2022-10" db="EMBL/GenBank/DDBJ databases">
        <title>Tapping the CABI collections for fungal endophytes: first genome assemblies for Collariella, Neodidymelliopsis, Ascochyta clinopodiicola, Didymella pomorum, Didymosphaeria variabile, Neocosmospora piperis and Neocucurbitaria cava.</title>
        <authorList>
            <person name="Hill R."/>
        </authorList>
    </citation>
    <scope>NUCLEOTIDE SEQUENCE</scope>
    <source>
        <strain evidence="2">IMI 355082</strain>
    </source>
</reference>